<proteinExistence type="predicted"/>
<dbReference type="Proteomes" id="UP001420932">
    <property type="component" value="Unassembled WGS sequence"/>
</dbReference>
<reference evidence="1 2" key="1">
    <citation type="submission" date="2024-01" db="EMBL/GenBank/DDBJ databases">
        <title>Genome assemblies of Stephania.</title>
        <authorList>
            <person name="Yang L."/>
        </authorList>
    </citation>
    <scope>NUCLEOTIDE SEQUENCE [LARGE SCALE GENOMIC DNA]</scope>
    <source>
        <strain evidence="1">YNDBR</strain>
        <tissue evidence="1">Leaf</tissue>
    </source>
</reference>
<dbReference type="AlphaFoldDB" id="A0AAP0Q1W3"/>
<keyword evidence="2" id="KW-1185">Reference proteome</keyword>
<organism evidence="1 2">
    <name type="scientific">Stephania yunnanensis</name>
    <dbReference type="NCBI Taxonomy" id="152371"/>
    <lineage>
        <taxon>Eukaryota</taxon>
        <taxon>Viridiplantae</taxon>
        <taxon>Streptophyta</taxon>
        <taxon>Embryophyta</taxon>
        <taxon>Tracheophyta</taxon>
        <taxon>Spermatophyta</taxon>
        <taxon>Magnoliopsida</taxon>
        <taxon>Ranunculales</taxon>
        <taxon>Menispermaceae</taxon>
        <taxon>Menispermoideae</taxon>
        <taxon>Cissampelideae</taxon>
        <taxon>Stephania</taxon>
    </lineage>
</organism>
<sequence>MSGILHQLQFTITKHRITLKVVQIASLIPNYIKGQTSSEPNNETTMKTMAKKSDVNRKSRAYGAYDQIESSILSTLKDYIMIDHYTLINSKYFFNSRTSRLLAKLLNIIADCGSFKTTSGIILVRFTKCFNEAGFFISFWWCIGGLHGSPIEGLIHPGALIALPPPREVAWLKLVPQRKSLATGNLDGEE</sequence>
<name>A0AAP0Q1W3_9MAGN</name>
<accession>A0AAP0Q1W3</accession>
<comment type="caution">
    <text evidence="1">The sequence shown here is derived from an EMBL/GenBank/DDBJ whole genome shotgun (WGS) entry which is preliminary data.</text>
</comment>
<protein>
    <submittedName>
        <fullName evidence="1">Uncharacterized protein</fullName>
    </submittedName>
</protein>
<evidence type="ECO:0000313" key="1">
    <source>
        <dbReference type="EMBL" id="KAK9160601.1"/>
    </source>
</evidence>
<evidence type="ECO:0000313" key="2">
    <source>
        <dbReference type="Proteomes" id="UP001420932"/>
    </source>
</evidence>
<dbReference type="EMBL" id="JBBNAF010000003">
    <property type="protein sequence ID" value="KAK9160601.1"/>
    <property type="molecule type" value="Genomic_DNA"/>
</dbReference>
<gene>
    <name evidence="1" type="ORF">Syun_006942</name>
</gene>